<feature type="transmembrane region" description="Helical" evidence="5">
    <location>
        <begin position="110"/>
        <end position="136"/>
    </location>
</feature>
<feature type="transmembrane region" description="Helical" evidence="5">
    <location>
        <begin position="51"/>
        <end position="73"/>
    </location>
</feature>
<evidence type="ECO:0000256" key="2">
    <source>
        <dbReference type="ARBA" id="ARBA00022692"/>
    </source>
</evidence>
<accession>I3C6S1</accession>
<keyword evidence="2 5" id="KW-0812">Transmembrane</keyword>
<dbReference type="InterPro" id="IPR007318">
    <property type="entry name" value="Phopholipid_MeTrfase"/>
</dbReference>
<evidence type="ECO:0000256" key="1">
    <source>
        <dbReference type="ARBA" id="ARBA00004127"/>
    </source>
</evidence>
<dbReference type="OrthoDB" id="9809773at2"/>
<keyword evidence="6" id="KW-0489">Methyltransferase</keyword>
<evidence type="ECO:0000313" key="6">
    <source>
        <dbReference type="EMBL" id="EIJ39314.1"/>
    </source>
</evidence>
<name>I3C6S1_9FLAO</name>
<proteinExistence type="predicted"/>
<dbReference type="PANTHER" id="PTHR12714:SF9">
    <property type="entry name" value="PROTEIN-S-ISOPRENYLCYSTEINE O-METHYLTRANSFERASE"/>
    <property type="match status" value="1"/>
</dbReference>
<dbReference type="HOGENOM" id="CLU_097928_0_0_10"/>
<evidence type="ECO:0000313" key="7">
    <source>
        <dbReference type="Proteomes" id="UP000004690"/>
    </source>
</evidence>
<feature type="transmembrane region" description="Helical" evidence="5">
    <location>
        <begin position="221"/>
        <end position="239"/>
    </location>
</feature>
<gene>
    <name evidence="6" type="ORF">JoomaDRAFT_2328</name>
</gene>
<dbReference type="Gene3D" id="1.20.120.1630">
    <property type="match status" value="1"/>
</dbReference>
<dbReference type="STRING" id="926559.JoomaDRAFT_2328"/>
<evidence type="ECO:0000256" key="4">
    <source>
        <dbReference type="ARBA" id="ARBA00023136"/>
    </source>
</evidence>
<keyword evidence="7" id="KW-1185">Reference proteome</keyword>
<sequence length="250" mass="29408">MALQTEFKVQGDFLFKNRSYLPLLFLAAGFGVYLYGIYFEPRQVEKVPEGYYQFTCLMLSLLGLLIRVTTIGYTPRNTSGRNTKNGQIADELNTTGMYSLLRHPLYLGNFFMWFGIAMLTGNIWFTVAFVLLYWLYYERIMYAEESYLIKKFGTDYLRWSAITPAFIPNFKNYRKAKYPFCPKKVLKKEKNGFAAIFIVFWFFEWIGGMVEKQKITVEFNFWFYAAIASCFIYLILKIMKKGSMLTETNV</sequence>
<dbReference type="GO" id="GO:0008168">
    <property type="term" value="F:methyltransferase activity"/>
    <property type="evidence" value="ECO:0007669"/>
    <property type="project" value="UniProtKB-KW"/>
</dbReference>
<evidence type="ECO:0000256" key="3">
    <source>
        <dbReference type="ARBA" id="ARBA00022989"/>
    </source>
</evidence>
<dbReference type="PROSITE" id="PS50244">
    <property type="entry name" value="S5A_REDUCTASE"/>
    <property type="match status" value="1"/>
</dbReference>
<dbReference type="Proteomes" id="UP000004690">
    <property type="component" value="Unassembled WGS sequence"/>
</dbReference>
<dbReference type="RefSeq" id="WP_008612709.1">
    <property type="nucleotide sequence ID" value="NZ_JH651379.1"/>
</dbReference>
<organism evidence="6 7">
    <name type="scientific">Galbibacter orientalis DSM 19592</name>
    <dbReference type="NCBI Taxonomy" id="926559"/>
    <lineage>
        <taxon>Bacteria</taxon>
        <taxon>Pseudomonadati</taxon>
        <taxon>Bacteroidota</taxon>
        <taxon>Flavobacteriia</taxon>
        <taxon>Flavobacteriales</taxon>
        <taxon>Flavobacteriaceae</taxon>
        <taxon>Galbibacter</taxon>
    </lineage>
</organism>
<feature type="transmembrane region" description="Helical" evidence="5">
    <location>
        <begin position="192"/>
        <end position="209"/>
    </location>
</feature>
<dbReference type="GO" id="GO:0012505">
    <property type="term" value="C:endomembrane system"/>
    <property type="evidence" value="ECO:0007669"/>
    <property type="project" value="UniProtKB-SubCell"/>
</dbReference>
<dbReference type="eggNOG" id="COG2020">
    <property type="taxonomic scope" value="Bacteria"/>
</dbReference>
<feature type="transmembrane region" description="Helical" evidence="5">
    <location>
        <begin position="20"/>
        <end position="39"/>
    </location>
</feature>
<evidence type="ECO:0000256" key="5">
    <source>
        <dbReference type="SAM" id="Phobius"/>
    </source>
</evidence>
<dbReference type="GO" id="GO:0032259">
    <property type="term" value="P:methylation"/>
    <property type="evidence" value="ECO:0007669"/>
    <property type="project" value="UniProtKB-KW"/>
</dbReference>
<dbReference type="AlphaFoldDB" id="I3C6S1"/>
<reference evidence="6 7" key="1">
    <citation type="submission" date="2012-02" db="EMBL/GenBank/DDBJ databases">
        <title>Improved High-Quality Draft genome of Joostella marina DSM 19592.</title>
        <authorList>
            <consortium name="US DOE Joint Genome Institute (JGI-PGF)"/>
            <person name="Lucas S."/>
            <person name="Copeland A."/>
            <person name="Lapidus A."/>
            <person name="Bruce D."/>
            <person name="Goodwin L."/>
            <person name="Pitluck S."/>
            <person name="Peters L."/>
            <person name="Chertkov O."/>
            <person name="Ovchinnikova G."/>
            <person name="Kyrpides N."/>
            <person name="Mavromatis K."/>
            <person name="Detter J.C."/>
            <person name="Han C."/>
            <person name="Land M."/>
            <person name="Hauser L."/>
            <person name="Markowitz V."/>
            <person name="Cheng J.-F."/>
            <person name="Hugenholtz P."/>
            <person name="Woyke T."/>
            <person name="Wu D."/>
            <person name="Tindall B."/>
            <person name="Brambilla E."/>
            <person name="Klenk H.-P."/>
            <person name="Eisen J.A."/>
        </authorList>
    </citation>
    <scope>NUCLEOTIDE SEQUENCE [LARGE SCALE GENOMIC DNA]</scope>
    <source>
        <strain evidence="6 7">DSM 19592</strain>
    </source>
</reference>
<dbReference type="PANTHER" id="PTHR12714">
    <property type="entry name" value="PROTEIN-S ISOPRENYLCYSTEINE O-METHYLTRANSFERASE"/>
    <property type="match status" value="1"/>
</dbReference>
<keyword evidence="3 5" id="KW-1133">Transmembrane helix</keyword>
<comment type="subcellular location">
    <subcellularLocation>
        <location evidence="1">Endomembrane system</location>
        <topology evidence="1">Multi-pass membrane protein</topology>
    </subcellularLocation>
</comment>
<keyword evidence="4 5" id="KW-0472">Membrane</keyword>
<keyword evidence="6" id="KW-0808">Transferase</keyword>
<protein>
    <submittedName>
        <fullName evidence="6">Isoprenylcysteine carboxyl methyltransferase (ICMT) family protein</fullName>
    </submittedName>
</protein>
<dbReference type="EMBL" id="JH651379">
    <property type="protein sequence ID" value="EIJ39314.1"/>
    <property type="molecule type" value="Genomic_DNA"/>
</dbReference>
<dbReference type="Pfam" id="PF04191">
    <property type="entry name" value="PEMT"/>
    <property type="match status" value="1"/>
</dbReference>